<dbReference type="Pfam" id="PF00708">
    <property type="entry name" value="Acylphosphatase"/>
    <property type="match status" value="1"/>
</dbReference>
<dbReference type="AlphaFoldDB" id="A0A483CWT9"/>
<keyword evidence="5" id="KW-1185">Reference proteome</keyword>
<evidence type="ECO:0000313" key="4">
    <source>
        <dbReference type="EMBL" id="TAJ44176.1"/>
    </source>
</evidence>
<organism evidence="4 5">
    <name type="scientific">Methanofollis fontis</name>
    <dbReference type="NCBI Taxonomy" id="2052832"/>
    <lineage>
        <taxon>Archaea</taxon>
        <taxon>Methanobacteriati</taxon>
        <taxon>Methanobacteriota</taxon>
        <taxon>Stenosarchaea group</taxon>
        <taxon>Methanomicrobia</taxon>
        <taxon>Methanomicrobiales</taxon>
        <taxon>Methanomicrobiaceae</taxon>
        <taxon>Methanofollis</taxon>
    </lineage>
</organism>
<sequence length="92" mass="10264">MNSIRIRISGRVQHVGFRACTRKIAVNLRLGGSVRNLDDGAVEILATGDMAVLEKFIGMLYGCPRAVIRDIEVKEIPLLHQDGFFVLRNTIQ</sequence>
<dbReference type="InterPro" id="IPR036046">
    <property type="entry name" value="Acylphosphatase-like_dom_sf"/>
</dbReference>
<dbReference type="OrthoDB" id="6643at2157"/>
<dbReference type="Proteomes" id="UP000292580">
    <property type="component" value="Unassembled WGS sequence"/>
</dbReference>
<dbReference type="EC" id="3.6.1.7" evidence="1"/>
<dbReference type="GO" id="GO:0003998">
    <property type="term" value="F:acylphosphatase activity"/>
    <property type="evidence" value="ECO:0007669"/>
    <property type="project" value="UniProtKB-EC"/>
</dbReference>
<evidence type="ECO:0000256" key="1">
    <source>
        <dbReference type="PROSITE-ProRule" id="PRU00520"/>
    </source>
</evidence>
<dbReference type="PROSITE" id="PS00150">
    <property type="entry name" value="ACYLPHOSPHATASE_1"/>
    <property type="match status" value="1"/>
</dbReference>
<feature type="active site" evidence="1">
    <location>
        <position position="18"/>
    </location>
</feature>
<protein>
    <recommendedName>
        <fullName evidence="1">acylphosphatase</fullName>
        <ecNumber evidence="1">3.6.1.7</ecNumber>
    </recommendedName>
</protein>
<evidence type="ECO:0000259" key="3">
    <source>
        <dbReference type="PROSITE" id="PS51160"/>
    </source>
</evidence>
<gene>
    <name evidence="4" type="ORF">CUJ86_09120</name>
</gene>
<dbReference type="PROSITE" id="PS51160">
    <property type="entry name" value="ACYLPHOSPHATASE_3"/>
    <property type="match status" value="1"/>
</dbReference>
<dbReference type="SUPFAM" id="SSF54975">
    <property type="entry name" value="Acylphosphatase/BLUF domain-like"/>
    <property type="match status" value="1"/>
</dbReference>
<proteinExistence type="inferred from homology"/>
<feature type="domain" description="Acylphosphatase-like" evidence="3">
    <location>
        <begin position="3"/>
        <end position="88"/>
    </location>
</feature>
<dbReference type="PANTHER" id="PTHR47268">
    <property type="entry name" value="ACYLPHOSPHATASE"/>
    <property type="match status" value="1"/>
</dbReference>
<name>A0A483CWT9_9EURY</name>
<comment type="caution">
    <text evidence="4">The sequence shown here is derived from an EMBL/GenBank/DDBJ whole genome shotgun (WGS) entry which is preliminary data.</text>
</comment>
<dbReference type="InterPro" id="IPR020456">
    <property type="entry name" value="Acylphosphatase"/>
</dbReference>
<dbReference type="EMBL" id="PGCL01000003">
    <property type="protein sequence ID" value="TAJ44176.1"/>
    <property type="molecule type" value="Genomic_DNA"/>
</dbReference>
<dbReference type="RefSeq" id="WP_130647246.1">
    <property type="nucleotide sequence ID" value="NZ_PGCL01000003.1"/>
</dbReference>
<evidence type="ECO:0000256" key="2">
    <source>
        <dbReference type="RuleBase" id="RU004168"/>
    </source>
</evidence>
<accession>A0A483CWT9</accession>
<dbReference type="PANTHER" id="PTHR47268:SF4">
    <property type="entry name" value="ACYLPHOSPHATASE"/>
    <property type="match status" value="1"/>
</dbReference>
<dbReference type="Gene3D" id="3.30.70.100">
    <property type="match status" value="1"/>
</dbReference>
<keyword evidence="1" id="KW-0378">Hydrolase</keyword>
<dbReference type="InterPro" id="IPR017968">
    <property type="entry name" value="Acylphosphatase_CS"/>
</dbReference>
<feature type="active site" evidence="1">
    <location>
        <position position="36"/>
    </location>
</feature>
<reference evidence="4 5" key="1">
    <citation type="submission" date="2017-11" db="EMBL/GenBank/DDBJ databases">
        <title>Isolation and Characterization of Methanofollis Species from Methane Seep Offshore SW Taiwan.</title>
        <authorList>
            <person name="Teng N.-H."/>
            <person name="Lai M.-C."/>
            <person name="Chen S.-C."/>
        </authorList>
    </citation>
    <scope>NUCLEOTIDE SEQUENCE [LARGE SCALE GENOMIC DNA]</scope>
    <source>
        <strain evidence="4 5">FWC-SCC2</strain>
    </source>
</reference>
<dbReference type="InterPro" id="IPR001792">
    <property type="entry name" value="Acylphosphatase-like_dom"/>
</dbReference>
<comment type="catalytic activity">
    <reaction evidence="1">
        <text>an acyl phosphate + H2O = a carboxylate + phosphate + H(+)</text>
        <dbReference type="Rhea" id="RHEA:14965"/>
        <dbReference type="ChEBI" id="CHEBI:15377"/>
        <dbReference type="ChEBI" id="CHEBI:15378"/>
        <dbReference type="ChEBI" id="CHEBI:29067"/>
        <dbReference type="ChEBI" id="CHEBI:43474"/>
        <dbReference type="ChEBI" id="CHEBI:59918"/>
        <dbReference type="EC" id="3.6.1.7"/>
    </reaction>
</comment>
<evidence type="ECO:0000313" key="5">
    <source>
        <dbReference type="Proteomes" id="UP000292580"/>
    </source>
</evidence>
<comment type="similarity">
    <text evidence="2">Belongs to the acylphosphatase family.</text>
</comment>